<sequence length="46" mass="5357">LYDLEEDPAEMHNLYGEKGMEKVVAELKAELTRLQEEYDVPESLCK</sequence>
<dbReference type="Gene3D" id="3.40.720.10">
    <property type="entry name" value="Alkaline Phosphatase, subunit A"/>
    <property type="match status" value="1"/>
</dbReference>
<dbReference type="Pfam" id="PF16347">
    <property type="entry name" value="SGSH_C"/>
    <property type="match status" value="1"/>
</dbReference>
<reference evidence="2" key="1">
    <citation type="journal article" date="2013" name="Environ. Microbiol.">
        <title>Microbiota from the distal guts of lean and obese adolescents exhibit partial functional redundancy besides clear differences in community structure.</title>
        <authorList>
            <person name="Ferrer M."/>
            <person name="Ruiz A."/>
            <person name="Lanza F."/>
            <person name="Haange S.B."/>
            <person name="Oberbach A."/>
            <person name="Till H."/>
            <person name="Bargiela R."/>
            <person name="Campoy C."/>
            <person name="Segura M.T."/>
            <person name="Richter M."/>
            <person name="von Bergen M."/>
            <person name="Seifert J."/>
            <person name="Suarez A."/>
        </authorList>
    </citation>
    <scope>NUCLEOTIDE SEQUENCE</scope>
</reference>
<dbReference type="AlphaFoldDB" id="K1S1N7"/>
<protein>
    <submittedName>
        <fullName evidence="2">Sulfatase</fullName>
    </submittedName>
</protein>
<gene>
    <name evidence="2" type="ORF">OBE_14714</name>
</gene>
<feature type="domain" description="N-sulphoglucosamine sulphohydrolase C-terminal" evidence="1">
    <location>
        <begin position="1"/>
        <end position="36"/>
    </location>
</feature>
<accession>K1S1N7</accession>
<comment type="caution">
    <text evidence="2">The sequence shown here is derived from an EMBL/GenBank/DDBJ whole genome shotgun (WGS) entry which is preliminary data.</text>
</comment>
<feature type="non-terminal residue" evidence="2">
    <location>
        <position position="1"/>
    </location>
</feature>
<dbReference type="InterPro" id="IPR032506">
    <property type="entry name" value="SGSH_C"/>
</dbReference>
<evidence type="ECO:0000313" key="2">
    <source>
        <dbReference type="EMBL" id="EKC49299.1"/>
    </source>
</evidence>
<dbReference type="InterPro" id="IPR017850">
    <property type="entry name" value="Alkaline_phosphatase_core_sf"/>
</dbReference>
<evidence type="ECO:0000259" key="1">
    <source>
        <dbReference type="Pfam" id="PF16347"/>
    </source>
</evidence>
<organism evidence="2">
    <name type="scientific">human gut metagenome</name>
    <dbReference type="NCBI Taxonomy" id="408170"/>
    <lineage>
        <taxon>unclassified sequences</taxon>
        <taxon>metagenomes</taxon>
        <taxon>organismal metagenomes</taxon>
    </lineage>
</organism>
<dbReference type="SUPFAM" id="SSF53649">
    <property type="entry name" value="Alkaline phosphatase-like"/>
    <property type="match status" value="1"/>
</dbReference>
<dbReference type="EMBL" id="AJWZ01010144">
    <property type="protein sequence ID" value="EKC49299.1"/>
    <property type="molecule type" value="Genomic_DNA"/>
</dbReference>
<name>K1S1N7_9ZZZZ</name>
<proteinExistence type="predicted"/>